<keyword evidence="3" id="KW-1185">Reference proteome</keyword>
<dbReference type="NCBIfam" id="TIGR00847">
    <property type="entry name" value="ccoS"/>
    <property type="match status" value="1"/>
</dbReference>
<evidence type="ECO:0000313" key="2">
    <source>
        <dbReference type="EMBL" id="MFC5568638.1"/>
    </source>
</evidence>
<proteinExistence type="predicted"/>
<gene>
    <name evidence="2" type="primary">ccoS</name>
    <name evidence="2" type="ORF">ACFPN1_00995</name>
</gene>
<reference evidence="3" key="1">
    <citation type="journal article" date="2019" name="Int. J. Syst. Evol. Microbiol.">
        <title>The Global Catalogue of Microorganisms (GCM) 10K type strain sequencing project: providing services to taxonomists for standard genome sequencing and annotation.</title>
        <authorList>
            <consortium name="The Broad Institute Genomics Platform"/>
            <consortium name="The Broad Institute Genome Sequencing Center for Infectious Disease"/>
            <person name="Wu L."/>
            <person name="Ma J."/>
        </authorList>
    </citation>
    <scope>NUCLEOTIDE SEQUENCE [LARGE SCALE GENOMIC DNA]</scope>
    <source>
        <strain evidence="3">KACC 11407</strain>
    </source>
</reference>
<feature type="region of interest" description="Disordered" evidence="1">
    <location>
        <begin position="45"/>
        <end position="64"/>
    </location>
</feature>
<accession>A0ABW0SHY2</accession>
<dbReference type="Proteomes" id="UP001596036">
    <property type="component" value="Unassembled WGS sequence"/>
</dbReference>
<dbReference type="Pfam" id="PF03597">
    <property type="entry name" value="FixS"/>
    <property type="match status" value="1"/>
</dbReference>
<dbReference type="InterPro" id="IPR004714">
    <property type="entry name" value="Cyt_oxidase_maturation_cbb3"/>
</dbReference>
<organism evidence="2 3">
    <name type="scientific">Lysobacter yangpyeongensis</name>
    <dbReference type="NCBI Taxonomy" id="346182"/>
    <lineage>
        <taxon>Bacteria</taxon>
        <taxon>Pseudomonadati</taxon>
        <taxon>Pseudomonadota</taxon>
        <taxon>Gammaproteobacteria</taxon>
        <taxon>Lysobacterales</taxon>
        <taxon>Lysobacteraceae</taxon>
        <taxon>Lysobacter</taxon>
    </lineage>
</organism>
<feature type="compositionally biased region" description="Basic and acidic residues" evidence="1">
    <location>
        <begin position="47"/>
        <end position="64"/>
    </location>
</feature>
<evidence type="ECO:0000313" key="3">
    <source>
        <dbReference type="Proteomes" id="UP001596036"/>
    </source>
</evidence>
<evidence type="ECO:0000256" key="1">
    <source>
        <dbReference type="SAM" id="MobiDB-lite"/>
    </source>
</evidence>
<dbReference type="PANTHER" id="PTHR41532:SF1">
    <property type="entry name" value="FIXS PROTEIN"/>
    <property type="match status" value="1"/>
</dbReference>
<dbReference type="RefSeq" id="WP_386752223.1">
    <property type="nucleotide sequence ID" value="NZ_JBHSNM010000001.1"/>
</dbReference>
<sequence>MNILLLLVPLSVMLLALAIGAFVWAVKRGQFDDLDTPALDILVDEIPDGRDPTPSRKQDYRDAD</sequence>
<protein>
    <submittedName>
        <fullName evidence="2">Cbb3-type cytochrome oxidase assembly protein CcoS</fullName>
    </submittedName>
</protein>
<name>A0ABW0SHY2_9GAMM</name>
<dbReference type="EMBL" id="JBHSNM010000001">
    <property type="protein sequence ID" value="MFC5568638.1"/>
    <property type="molecule type" value="Genomic_DNA"/>
</dbReference>
<dbReference type="PANTHER" id="PTHR41532">
    <property type="entry name" value="FIXS PROTEIN"/>
    <property type="match status" value="1"/>
</dbReference>
<comment type="caution">
    <text evidence="2">The sequence shown here is derived from an EMBL/GenBank/DDBJ whole genome shotgun (WGS) entry which is preliminary data.</text>
</comment>